<feature type="domain" description="RNase H type-2" evidence="3">
    <location>
        <begin position="80"/>
        <end position="114"/>
    </location>
</feature>
<dbReference type="GO" id="GO:0003676">
    <property type="term" value="F:nucleic acid binding"/>
    <property type="evidence" value="ECO:0007669"/>
    <property type="project" value="InterPro"/>
</dbReference>
<sequence>MSSPSNAIGSLRRCSTIPMSDSGRASSAPKRSPTPTTATPRTATSTRCPPTPPWVSSGTSWPPASISPSSTSTRWTTRLFPGIRTIVVESKADVNYPIVSVASIVAKTLRHHRESAVQRARNRHRSQLRQRIPVHTGRERLVDAQSGSRVRIAVGGAIQLGPGREAQDEIHI</sequence>
<dbReference type="GeneID" id="14923469"/>
<keyword evidence="1" id="KW-0255">Endonuclease</keyword>
<accession>L8HBA8</accession>
<name>L8HBA8_ACACF</name>
<gene>
    <name evidence="4" type="ORF">ACA1_142180</name>
</gene>
<feature type="compositionally biased region" description="Low complexity" evidence="2">
    <location>
        <begin position="24"/>
        <end position="48"/>
    </location>
</feature>
<dbReference type="KEGG" id="acan:ACA1_142180"/>
<dbReference type="OrthoDB" id="7462577at2759"/>
<evidence type="ECO:0000313" key="4">
    <source>
        <dbReference type="EMBL" id="ELR22527.1"/>
    </source>
</evidence>
<dbReference type="AlphaFoldDB" id="L8HBA8"/>
<comment type="catalytic activity">
    <reaction evidence="1">
        <text>Endonucleolytic cleavage to 5'-phosphomonoester.</text>
        <dbReference type="EC" id="3.1.26.4"/>
    </reaction>
</comment>
<evidence type="ECO:0000256" key="1">
    <source>
        <dbReference type="RuleBase" id="RU003515"/>
    </source>
</evidence>
<proteinExistence type="inferred from homology"/>
<evidence type="ECO:0000313" key="5">
    <source>
        <dbReference type="Proteomes" id="UP000011083"/>
    </source>
</evidence>
<reference evidence="4 5" key="1">
    <citation type="journal article" date="2013" name="Genome Biol.">
        <title>Genome of Acanthamoeba castellanii highlights extensive lateral gene transfer and early evolution of tyrosine kinase signaling.</title>
        <authorList>
            <person name="Clarke M."/>
            <person name="Lohan A.J."/>
            <person name="Liu B."/>
            <person name="Lagkouvardos I."/>
            <person name="Roy S."/>
            <person name="Zafar N."/>
            <person name="Bertelli C."/>
            <person name="Schilde C."/>
            <person name="Kianianmomeni A."/>
            <person name="Burglin T.R."/>
            <person name="Frech C."/>
            <person name="Turcotte B."/>
            <person name="Kopec K.O."/>
            <person name="Synnott J.M."/>
            <person name="Choo C."/>
            <person name="Paponov I."/>
            <person name="Finkler A."/>
            <person name="Soon Heng Tan C."/>
            <person name="Hutchins A.P."/>
            <person name="Weinmeier T."/>
            <person name="Rattei T."/>
            <person name="Chu J.S."/>
            <person name="Gimenez G."/>
            <person name="Irimia M."/>
            <person name="Rigden D.J."/>
            <person name="Fitzpatrick D.A."/>
            <person name="Lorenzo-Morales J."/>
            <person name="Bateman A."/>
            <person name="Chiu C.H."/>
            <person name="Tang P."/>
            <person name="Hegemann P."/>
            <person name="Fromm H."/>
            <person name="Raoult D."/>
            <person name="Greub G."/>
            <person name="Miranda-Saavedra D."/>
            <person name="Chen N."/>
            <person name="Nash P."/>
            <person name="Ginger M.L."/>
            <person name="Horn M."/>
            <person name="Schaap P."/>
            <person name="Caler L."/>
            <person name="Loftus B."/>
        </authorList>
    </citation>
    <scope>NUCLEOTIDE SEQUENCE [LARGE SCALE GENOMIC DNA]</scope>
    <source>
        <strain evidence="4 5">Neff</strain>
    </source>
</reference>
<keyword evidence="1" id="KW-0378">Hydrolase</keyword>
<dbReference type="RefSeq" id="XP_004349615.1">
    <property type="nucleotide sequence ID" value="XM_004349565.1"/>
</dbReference>
<keyword evidence="1" id="KW-0540">Nuclease</keyword>
<comment type="function">
    <text evidence="1">Endonuclease that specifically degrades the RNA of RNA-DNA hybrids.</text>
</comment>
<evidence type="ECO:0000256" key="2">
    <source>
        <dbReference type="SAM" id="MobiDB-lite"/>
    </source>
</evidence>
<dbReference type="GO" id="GO:0004523">
    <property type="term" value="F:RNA-DNA hybrid ribonuclease activity"/>
    <property type="evidence" value="ECO:0007669"/>
    <property type="project" value="UniProtKB-EC"/>
</dbReference>
<dbReference type="Proteomes" id="UP000011083">
    <property type="component" value="Unassembled WGS sequence"/>
</dbReference>
<comment type="similarity">
    <text evidence="1">Belongs to the RNase HII family.</text>
</comment>
<dbReference type="Pfam" id="PF01351">
    <property type="entry name" value="RNase_HII"/>
    <property type="match status" value="1"/>
</dbReference>
<protein>
    <recommendedName>
        <fullName evidence="1">Ribonuclease</fullName>
        <ecNumber evidence="1">3.1.26.4</ecNumber>
    </recommendedName>
</protein>
<dbReference type="Gene3D" id="3.30.420.10">
    <property type="entry name" value="Ribonuclease H-like superfamily/Ribonuclease H"/>
    <property type="match status" value="1"/>
</dbReference>
<keyword evidence="5" id="KW-1185">Reference proteome</keyword>
<dbReference type="InterPro" id="IPR036397">
    <property type="entry name" value="RNaseH_sf"/>
</dbReference>
<dbReference type="EC" id="3.1.26.4" evidence="1"/>
<dbReference type="EMBL" id="KB007883">
    <property type="protein sequence ID" value="ELR22527.1"/>
    <property type="molecule type" value="Genomic_DNA"/>
</dbReference>
<feature type="compositionally biased region" description="Low complexity" evidence="2">
    <location>
        <begin position="59"/>
        <end position="73"/>
    </location>
</feature>
<organism evidence="4 5">
    <name type="scientific">Acanthamoeba castellanii (strain ATCC 30010 / Neff)</name>
    <dbReference type="NCBI Taxonomy" id="1257118"/>
    <lineage>
        <taxon>Eukaryota</taxon>
        <taxon>Amoebozoa</taxon>
        <taxon>Discosea</taxon>
        <taxon>Longamoebia</taxon>
        <taxon>Centramoebida</taxon>
        <taxon>Acanthamoebidae</taxon>
        <taxon>Acanthamoeba</taxon>
    </lineage>
</organism>
<dbReference type="InterPro" id="IPR024567">
    <property type="entry name" value="RNase_HII/HIII_dom"/>
</dbReference>
<dbReference type="VEuPathDB" id="AmoebaDB:ACA1_142180"/>
<feature type="region of interest" description="Disordered" evidence="2">
    <location>
        <begin position="1"/>
        <end position="73"/>
    </location>
</feature>
<evidence type="ECO:0000259" key="3">
    <source>
        <dbReference type="Pfam" id="PF01351"/>
    </source>
</evidence>